<dbReference type="RefSeq" id="WP_368608342.1">
    <property type="nucleotide sequence ID" value="NZ_JBFPKB010000004.1"/>
</dbReference>
<evidence type="ECO:0008006" key="3">
    <source>
        <dbReference type="Google" id="ProtNLM"/>
    </source>
</evidence>
<protein>
    <recommendedName>
        <fullName evidence="3">Helix-turn-helix domain-containing protein</fullName>
    </recommendedName>
</protein>
<accession>A0ABV3W9X0</accession>
<gene>
    <name evidence="1" type="ORF">AB3X84_06895</name>
</gene>
<comment type="caution">
    <text evidence="1">The sequence shown here is derived from an EMBL/GenBank/DDBJ whole genome shotgun (WGS) entry which is preliminary data.</text>
</comment>
<name>A0ABV3W9X0_9BURK</name>
<sequence>MIGEQICSSAGLLSVENRWNLARFLGALSRFGLQGKPLKKASRHTEDNERSLVTGGASLIADPPACFELLDRLRTPQAGLNNVPLLSEVFPHLLSMLRRQLDGAERAWMLDLLSSYTGYSSRRGSTVLWESKGAEGRADKERRRRLGSRSSAIATMLAQTGAIIPVRQTRAGRKKFVISHTDLLTLRATQDSMVQLKTAARYIGMSTRRIEALVNAGLIASIGVRIDKRSIDNLLGSIAAVCASETVILAHPISLAEALRLYVPLDASASFFDRLVNGVVRLVSSTNEILTLHNIIVDRSDVVAAMKEPPQLESRMSIVDAAHRLGVKQEVMYHLINIGLIKARVGKLRRRPARVVDIADLEEFSKKYQPLVAVAKSMGVSTREAPNWAREQGIQIVSGPSVDGGRQYWIRRPAGTGITHSAIHEV</sequence>
<proteinExistence type="predicted"/>
<keyword evidence="2" id="KW-1185">Reference proteome</keyword>
<dbReference type="EMBL" id="JBFPKE010000002">
    <property type="protein sequence ID" value="MEX3749724.1"/>
    <property type="molecule type" value="Genomic_DNA"/>
</dbReference>
<reference evidence="1 2" key="1">
    <citation type="submission" date="2024-07" db="EMBL/GenBank/DDBJ databases">
        <title>A survey of Mimosa microsymbionts across Brazilian biomes reveals a high diversity of Paraburkholderia nodulating endemic species, but also that Cupriavidus is common as a symbiont of widespread species.</title>
        <authorList>
            <person name="Rouws L."/>
            <person name="Barauna A."/>
            <person name="Beukes C."/>
            <person name="Rouws J.R.C."/>
            <person name="De Faria S.M."/>
            <person name="Gross E."/>
            <person name="Bueno Dos Reis Junior F."/>
            <person name="Simon M.F."/>
            <person name="Maluk M."/>
            <person name="Odee D.W."/>
            <person name="Kenicer G."/>
            <person name="Young J.P.W."/>
            <person name="Reis V.M."/>
            <person name="Zilli J."/>
            <person name="James E.K."/>
        </authorList>
    </citation>
    <scope>NUCLEOTIDE SEQUENCE [LARGE SCALE GENOMIC DNA]</scope>
    <source>
        <strain evidence="1 2">BR14375</strain>
    </source>
</reference>
<evidence type="ECO:0000313" key="1">
    <source>
        <dbReference type="EMBL" id="MEX3749724.1"/>
    </source>
</evidence>
<organism evidence="1 2">
    <name type="scientific">Paraburkholderia phenoliruptrix</name>
    <dbReference type="NCBI Taxonomy" id="252970"/>
    <lineage>
        <taxon>Bacteria</taxon>
        <taxon>Pseudomonadati</taxon>
        <taxon>Pseudomonadota</taxon>
        <taxon>Betaproteobacteria</taxon>
        <taxon>Burkholderiales</taxon>
        <taxon>Burkholderiaceae</taxon>
        <taxon>Paraburkholderia</taxon>
    </lineage>
</organism>
<evidence type="ECO:0000313" key="2">
    <source>
        <dbReference type="Proteomes" id="UP001558535"/>
    </source>
</evidence>
<dbReference type="Proteomes" id="UP001558535">
    <property type="component" value="Unassembled WGS sequence"/>
</dbReference>